<dbReference type="SUPFAM" id="SSF143120">
    <property type="entry name" value="YefM-like"/>
    <property type="match status" value="1"/>
</dbReference>
<proteinExistence type="inferred from homology"/>
<name>A0A518J052_9BACT</name>
<dbReference type="InterPro" id="IPR036165">
    <property type="entry name" value="YefM-like_sf"/>
</dbReference>
<sequence length="126" mass="14542">MCGRVGASELAGESEGFLYAGPFCRQGRGNSGGYEQSFIVVHVRTVGQFMDEDDLENFAVPITHVRDSIGFYYQHVAESERPLVIQRYRQRSVVMVPLWEWRWLKRLEAKVRAGEPFTMEDKTDEH</sequence>
<dbReference type="AlphaFoldDB" id="A0A518J052"/>
<evidence type="ECO:0000313" key="2">
    <source>
        <dbReference type="EMBL" id="QDV58710.1"/>
    </source>
</evidence>
<evidence type="ECO:0000256" key="1">
    <source>
        <dbReference type="ARBA" id="ARBA00009981"/>
    </source>
</evidence>
<organism evidence="2 3">
    <name type="scientific">Rosistilla oblonga</name>
    <dbReference type="NCBI Taxonomy" id="2527990"/>
    <lineage>
        <taxon>Bacteria</taxon>
        <taxon>Pseudomonadati</taxon>
        <taxon>Planctomycetota</taxon>
        <taxon>Planctomycetia</taxon>
        <taxon>Pirellulales</taxon>
        <taxon>Pirellulaceae</taxon>
        <taxon>Rosistilla</taxon>
    </lineage>
</organism>
<gene>
    <name evidence="2" type="ORF">Mal33_47340</name>
</gene>
<evidence type="ECO:0000313" key="3">
    <source>
        <dbReference type="Proteomes" id="UP000316770"/>
    </source>
</evidence>
<dbReference type="EMBL" id="CP036318">
    <property type="protein sequence ID" value="QDV58710.1"/>
    <property type="molecule type" value="Genomic_DNA"/>
</dbReference>
<keyword evidence="3" id="KW-1185">Reference proteome</keyword>
<accession>A0A518J052</accession>
<reference evidence="2 3" key="1">
    <citation type="submission" date="2019-02" db="EMBL/GenBank/DDBJ databases">
        <title>Deep-cultivation of Planctomycetes and their phenomic and genomic characterization uncovers novel biology.</title>
        <authorList>
            <person name="Wiegand S."/>
            <person name="Jogler M."/>
            <person name="Boedeker C."/>
            <person name="Pinto D."/>
            <person name="Vollmers J."/>
            <person name="Rivas-Marin E."/>
            <person name="Kohn T."/>
            <person name="Peeters S.H."/>
            <person name="Heuer A."/>
            <person name="Rast P."/>
            <person name="Oberbeckmann S."/>
            <person name="Bunk B."/>
            <person name="Jeske O."/>
            <person name="Meyerdierks A."/>
            <person name="Storesund J.E."/>
            <person name="Kallscheuer N."/>
            <person name="Luecker S."/>
            <person name="Lage O.M."/>
            <person name="Pohl T."/>
            <person name="Merkel B.J."/>
            <person name="Hornburger P."/>
            <person name="Mueller R.-W."/>
            <person name="Bruemmer F."/>
            <person name="Labrenz M."/>
            <person name="Spormann A.M."/>
            <person name="Op den Camp H."/>
            <person name="Overmann J."/>
            <person name="Amann R."/>
            <person name="Jetten M.S.M."/>
            <person name="Mascher T."/>
            <person name="Medema M.H."/>
            <person name="Devos D.P."/>
            <person name="Kaster A.-K."/>
            <person name="Ovreas L."/>
            <person name="Rohde M."/>
            <person name="Galperin M.Y."/>
            <person name="Jogler C."/>
        </authorList>
    </citation>
    <scope>NUCLEOTIDE SEQUENCE [LARGE SCALE GENOMIC DNA]</scope>
    <source>
        <strain evidence="2 3">Mal33</strain>
    </source>
</reference>
<protein>
    <submittedName>
        <fullName evidence="2">Uncharacterized protein</fullName>
    </submittedName>
</protein>
<dbReference type="Proteomes" id="UP000316770">
    <property type="component" value="Chromosome"/>
</dbReference>
<comment type="similarity">
    <text evidence="1">Belongs to the phD/YefM antitoxin family.</text>
</comment>